<feature type="region of interest" description="Disordered" evidence="1">
    <location>
        <begin position="1"/>
        <end position="91"/>
    </location>
</feature>
<dbReference type="EMBL" id="QCYK01000001">
    <property type="protein sequence ID" value="PUZ28512.1"/>
    <property type="molecule type" value="Genomic_DNA"/>
</dbReference>
<feature type="compositionally biased region" description="Basic and acidic residues" evidence="1">
    <location>
        <begin position="65"/>
        <end position="77"/>
    </location>
</feature>
<evidence type="ECO:0000256" key="1">
    <source>
        <dbReference type="SAM" id="MobiDB-lite"/>
    </source>
</evidence>
<reference evidence="2 3" key="1">
    <citation type="submission" date="2018-04" db="EMBL/GenBank/DDBJ databases">
        <title>Chitinophaga fuyangensis sp. nov., isolated from soil in a chemical factory.</title>
        <authorList>
            <person name="Chen K."/>
        </authorList>
    </citation>
    <scope>NUCLEOTIDE SEQUENCE [LARGE SCALE GENOMIC DNA]</scope>
    <source>
        <strain evidence="2 3">LY-1</strain>
    </source>
</reference>
<proteinExistence type="predicted"/>
<sequence length="91" mass="10272">MGINNNKNPMEGYNAKDRNFQKTADDSNQIGGNTGDNEKEDVQDTAEEVVEDEIDPVLDEEDLEENHLTDEEADKIAWEPSRPQVKQPGKQ</sequence>
<accession>A0A2T7BLF9</accession>
<feature type="compositionally biased region" description="Acidic residues" evidence="1">
    <location>
        <begin position="43"/>
        <end position="64"/>
    </location>
</feature>
<dbReference type="OrthoDB" id="10008076at2"/>
<gene>
    <name evidence="2" type="ORF">DCC81_03235</name>
</gene>
<dbReference type="AlphaFoldDB" id="A0A2T7BLF9"/>
<keyword evidence="3" id="KW-1185">Reference proteome</keyword>
<evidence type="ECO:0000313" key="3">
    <source>
        <dbReference type="Proteomes" id="UP000244450"/>
    </source>
</evidence>
<comment type="caution">
    <text evidence="2">The sequence shown here is derived from an EMBL/GenBank/DDBJ whole genome shotgun (WGS) entry which is preliminary data.</text>
</comment>
<feature type="compositionally biased region" description="Basic and acidic residues" evidence="1">
    <location>
        <begin position="14"/>
        <end position="25"/>
    </location>
</feature>
<evidence type="ECO:0000313" key="2">
    <source>
        <dbReference type="EMBL" id="PUZ28512.1"/>
    </source>
</evidence>
<organism evidence="2 3">
    <name type="scientific">Chitinophaga parva</name>
    <dbReference type="NCBI Taxonomy" id="2169414"/>
    <lineage>
        <taxon>Bacteria</taxon>
        <taxon>Pseudomonadati</taxon>
        <taxon>Bacteroidota</taxon>
        <taxon>Chitinophagia</taxon>
        <taxon>Chitinophagales</taxon>
        <taxon>Chitinophagaceae</taxon>
        <taxon>Chitinophaga</taxon>
    </lineage>
</organism>
<name>A0A2T7BLF9_9BACT</name>
<protein>
    <submittedName>
        <fullName evidence="2">Uncharacterized protein</fullName>
    </submittedName>
</protein>
<dbReference type="Proteomes" id="UP000244450">
    <property type="component" value="Unassembled WGS sequence"/>
</dbReference>
<dbReference type="RefSeq" id="WP_108685150.1">
    <property type="nucleotide sequence ID" value="NZ_QCYK01000001.1"/>
</dbReference>